<dbReference type="RefSeq" id="WP_101305535.1">
    <property type="nucleotide sequence ID" value="NZ_CP025299.1"/>
</dbReference>
<gene>
    <name evidence="1" type="ORF">CXR34_03195</name>
</gene>
<protein>
    <submittedName>
        <fullName evidence="1">Uncharacterized protein</fullName>
    </submittedName>
</protein>
<organism evidence="1 2">
    <name type="scientific">Microbacterium hominis</name>
    <dbReference type="NCBI Taxonomy" id="162426"/>
    <lineage>
        <taxon>Bacteria</taxon>
        <taxon>Bacillati</taxon>
        <taxon>Actinomycetota</taxon>
        <taxon>Actinomycetes</taxon>
        <taxon>Micrococcales</taxon>
        <taxon>Microbacteriaceae</taxon>
        <taxon>Microbacterium</taxon>
    </lineage>
</organism>
<accession>A0A2K9D6Q6</accession>
<dbReference type="KEGG" id="mhos:CXR34_03195"/>
<evidence type="ECO:0000313" key="2">
    <source>
        <dbReference type="Proteomes" id="UP000233276"/>
    </source>
</evidence>
<sequence>MSAPSHAAAAPGAALRAWIVPLAWGAGLISIGMGAAAVTAASSSVWGRGIGIVLATAGAAWLAWGAAALAAGRLPIPRTAAASTLVTVIGVAALLAATGGRASVLAAAVAIVLLLLVAVMTIAAARRGPSAPGAIRTVPLLLAAAIVAVVATPALGAVQDAALLRTDGTVIVVDPHAGH</sequence>
<proteinExistence type="predicted"/>
<reference evidence="1 2" key="1">
    <citation type="submission" date="2017-12" db="EMBL/GenBank/DDBJ databases">
        <title>Isolation and characterization of estrogens degradatiion strain Microbacterium hominis SJTG1.</title>
        <authorList>
            <person name="Xiong W."/>
            <person name="Yin C."/>
            <person name="Zheng D."/>
            <person name="Liang R."/>
        </authorList>
    </citation>
    <scope>NUCLEOTIDE SEQUENCE [LARGE SCALE GENOMIC DNA]</scope>
    <source>
        <strain evidence="1 2">SJTG1</strain>
    </source>
</reference>
<dbReference type="AlphaFoldDB" id="A0A2K9D6Q6"/>
<name>A0A2K9D6Q6_9MICO</name>
<dbReference type="Proteomes" id="UP000233276">
    <property type="component" value="Chromosome"/>
</dbReference>
<dbReference type="EMBL" id="CP025299">
    <property type="protein sequence ID" value="AUG28562.1"/>
    <property type="molecule type" value="Genomic_DNA"/>
</dbReference>
<evidence type="ECO:0000313" key="1">
    <source>
        <dbReference type="EMBL" id="AUG28562.1"/>
    </source>
</evidence>